<dbReference type="Pfam" id="PF05988">
    <property type="entry name" value="DUF899"/>
    <property type="match status" value="1"/>
</dbReference>
<dbReference type="EMBL" id="JAALLT010000003">
    <property type="protein sequence ID" value="NGP76977.1"/>
    <property type="molecule type" value="Genomic_DNA"/>
</dbReference>
<sequence>MGEFHDKSFPGESAEYRKKRDRLLQAEIELRRQIERVAEQRRALPVGGPVKVDYVFQEGASELTDRETRRDVRISELFEDGKQSLFIYSFMYHPDSEVPCTSCNSVLDGLNGQAPHIADRVNFAVVAKAPIQKIRSWALKRGWNNLRMLSSYKNNYNLDYFGESPDGSQWPAVNVFRKTRDGIFHFYNTELLYAPSEKGQNPRHVDLIWPLWNVFDMTPEGRGTDWYPRFEYEE</sequence>
<evidence type="ECO:0000313" key="2">
    <source>
        <dbReference type="EMBL" id="NGP76977.1"/>
    </source>
</evidence>
<dbReference type="Proteomes" id="UP000473278">
    <property type="component" value="Unassembled WGS sequence"/>
</dbReference>
<evidence type="ECO:0000313" key="3">
    <source>
        <dbReference type="Proteomes" id="UP000473278"/>
    </source>
</evidence>
<keyword evidence="3" id="KW-1185">Reference proteome</keyword>
<accession>A0A6M1T2I8</accession>
<reference evidence="2 3" key="1">
    <citation type="submission" date="2020-02" db="EMBL/GenBank/DDBJ databases">
        <title>Balneolaceae bacterium YR4-1, complete genome.</title>
        <authorList>
            <person name="Li Y."/>
            <person name="Wu S."/>
        </authorList>
    </citation>
    <scope>NUCLEOTIDE SEQUENCE [LARGE SCALE GENOMIC DNA]</scope>
    <source>
        <strain evidence="2 3">YR4-1</strain>
    </source>
</reference>
<dbReference type="InterPro" id="IPR010296">
    <property type="entry name" value="DUF899_thioredox"/>
</dbReference>
<feature type="coiled-coil region" evidence="1">
    <location>
        <begin position="16"/>
        <end position="43"/>
    </location>
</feature>
<organism evidence="2 3">
    <name type="scientific">Halalkalibaculum roseum</name>
    <dbReference type="NCBI Taxonomy" id="2709311"/>
    <lineage>
        <taxon>Bacteria</taxon>
        <taxon>Pseudomonadati</taxon>
        <taxon>Balneolota</taxon>
        <taxon>Balneolia</taxon>
        <taxon>Balneolales</taxon>
        <taxon>Balneolaceae</taxon>
        <taxon>Halalkalibaculum</taxon>
    </lineage>
</organism>
<proteinExistence type="predicted"/>
<dbReference type="AlphaFoldDB" id="A0A6M1T2I8"/>
<keyword evidence="1" id="KW-0175">Coiled coil</keyword>
<evidence type="ECO:0000256" key="1">
    <source>
        <dbReference type="SAM" id="Coils"/>
    </source>
</evidence>
<name>A0A6M1T2I8_9BACT</name>
<gene>
    <name evidence="2" type="ORF">G3570_10055</name>
</gene>
<dbReference type="RefSeq" id="WP_165141906.1">
    <property type="nucleotide sequence ID" value="NZ_JAALLT010000003.1"/>
</dbReference>
<comment type="caution">
    <text evidence="2">The sequence shown here is derived from an EMBL/GenBank/DDBJ whole genome shotgun (WGS) entry which is preliminary data.</text>
</comment>
<protein>
    <submittedName>
        <fullName evidence="2">DUF899 family protein</fullName>
    </submittedName>
</protein>